<keyword evidence="3" id="KW-1185">Reference proteome</keyword>
<gene>
    <name evidence="2" type="ORF">I316_01853</name>
</gene>
<evidence type="ECO:0000313" key="2">
    <source>
        <dbReference type="EMBL" id="OCF36601.1"/>
    </source>
</evidence>
<protein>
    <submittedName>
        <fullName evidence="2">Uncharacterized protein</fullName>
    </submittedName>
</protein>
<name>A0A1B9H000_9TREE</name>
<dbReference type="EMBL" id="KI669495">
    <property type="protein sequence ID" value="OCF36601.1"/>
    <property type="molecule type" value="Genomic_DNA"/>
</dbReference>
<organism evidence="2 3">
    <name type="scientific">Kwoniella heveanensis BCC8398</name>
    <dbReference type="NCBI Taxonomy" id="1296120"/>
    <lineage>
        <taxon>Eukaryota</taxon>
        <taxon>Fungi</taxon>
        <taxon>Dikarya</taxon>
        <taxon>Basidiomycota</taxon>
        <taxon>Agaricomycotina</taxon>
        <taxon>Tremellomycetes</taxon>
        <taxon>Tremellales</taxon>
        <taxon>Cryptococcaceae</taxon>
        <taxon>Kwoniella</taxon>
    </lineage>
</organism>
<reference evidence="3" key="2">
    <citation type="submission" date="2013-12" db="EMBL/GenBank/DDBJ databases">
        <title>Evolution of pathogenesis and genome organization in the Tremellales.</title>
        <authorList>
            <person name="Cuomo C."/>
            <person name="Litvintseva A."/>
            <person name="Heitman J."/>
            <person name="Chen Y."/>
            <person name="Sun S."/>
            <person name="Springer D."/>
            <person name="Dromer F."/>
            <person name="Young S."/>
            <person name="Zeng Q."/>
            <person name="Chapman S."/>
            <person name="Gujja S."/>
            <person name="Saif S."/>
            <person name="Birren B."/>
        </authorList>
    </citation>
    <scope>NUCLEOTIDE SEQUENCE [LARGE SCALE GENOMIC DNA]</scope>
    <source>
        <strain evidence="3">BCC8398</strain>
    </source>
</reference>
<dbReference type="AlphaFoldDB" id="A0A1B9H000"/>
<evidence type="ECO:0000256" key="1">
    <source>
        <dbReference type="SAM" id="MobiDB-lite"/>
    </source>
</evidence>
<dbReference type="Proteomes" id="UP000092666">
    <property type="component" value="Unassembled WGS sequence"/>
</dbReference>
<evidence type="ECO:0000313" key="3">
    <source>
        <dbReference type="Proteomes" id="UP000092666"/>
    </source>
</evidence>
<reference evidence="2 3" key="1">
    <citation type="submission" date="2013-07" db="EMBL/GenBank/DDBJ databases">
        <title>The Genome Sequence of Cryptococcus heveanensis BCC8398.</title>
        <authorList>
            <consortium name="The Broad Institute Genome Sequencing Platform"/>
            <person name="Cuomo C."/>
            <person name="Litvintseva A."/>
            <person name="Chen Y."/>
            <person name="Heitman J."/>
            <person name="Sun S."/>
            <person name="Springer D."/>
            <person name="Dromer F."/>
            <person name="Young S.K."/>
            <person name="Zeng Q."/>
            <person name="Gargeya S."/>
            <person name="Fitzgerald M."/>
            <person name="Abouelleil A."/>
            <person name="Alvarado L."/>
            <person name="Berlin A.M."/>
            <person name="Chapman S.B."/>
            <person name="Dewar J."/>
            <person name="Goldberg J."/>
            <person name="Griggs A."/>
            <person name="Gujja S."/>
            <person name="Hansen M."/>
            <person name="Howarth C."/>
            <person name="Imamovic A."/>
            <person name="Larimer J."/>
            <person name="McCowan C."/>
            <person name="Murphy C."/>
            <person name="Pearson M."/>
            <person name="Priest M."/>
            <person name="Roberts A."/>
            <person name="Saif S."/>
            <person name="Shea T."/>
            <person name="Sykes S."/>
            <person name="Wortman J."/>
            <person name="Nusbaum C."/>
            <person name="Birren B."/>
        </authorList>
    </citation>
    <scope>NUCLEOTIDE SEQUENCE [LARGE SCALE GENOMIC DNA]</scope>
    <source>
        <strain evidence="2 3">BCC8398</strain>
    </source>
</reference>
<feature type="region of interest" description="Disordered" evidence="1">
    <location>
        <begin position="1"/>
        <end position="34"/>
    </location>
</feature>
<sequence length="199" mass="21424">MPPRHDAIHQNAALRQAAMDPPPPPAGPVGSPIALTSAAATGSSGAQIVDKNLSGVQLIVDIQKGFDSLAKISDRPELAGYRPGTVTKKRRAEAKAAEKKNNPPKLPKTVNDQIAAIIAGTQVELSNSPPKLAEFKRVLAQYRGRLFLRAQKDVWRRRRAAEISGELDEIISQLEEIGDVLLAHRMLALSPGVRQPGTQ</sequence>
<accession>A0A1B9H000</accession>
<proteinExistence type="predicted"/>